<sequence>MSIKVTGNLHPFKDFAKRLDQELIPALEKSGEILKKDSRGQAPFRTGLLRSSIDWMVSKIPIGLRLKFGSGVRSIIASYAKYQEYGTDRITAVRYLRGPLNDKKQKIDRLITAAVKRAFKF</sequence>
<reference evidence="1" key="1">
    <citation type="journal article" date="2015" name="Nature">
        <title>Complex archaea that bridge the gap between prokaryotes and eukaryotes.</title>
        <authorList>
            <person name="Spang A."/>
            <person name="Saw J.H."/>
            <person name="Jorgensen S.L."/>
            <person name="Zaremba-Niedzwiedzka K."/>
            <person name="Martijn J."/>
            <person name="Lind A.E."/>
            <person name="van Eijk R."/>
            <person name="Schleper C."/>
            <person name="Guy L."/>
            <person name="Ettema T.J."/>
        </authorList>
    </citation>
    <scope>NUCLEOTIDE SEQUENCE</scope>
</reference>
<protein>
    <submittedName>
        <fullName evidence="1">Uncharacterized protein</fullName>
    </submittedName>
</protein>
<organism evidence="1">
    <name type="scientific">marine sediment metagenome</name>
    <dbReference type="NCBI Taxonomy" id="412755"/>
    <lineage>
        <taxon>unclassified sequences</taxon>
        <taxon>metagenomes</taxon>
        <taxon>ecological metagenomes</taxon>
    </lineage>
</organism>
<name>A0A0F9JQV1_9ZZZZ</name>
<dbReference type="EMBL" id="LAZR01015652">
    <property type="protein sequence ID" value="KKM07991.1"/>
    <property type="molecule type" value="Genomic_DNA"/>
</dbReference>
<accession>A0A0F9JQV1</accession>
<dbReference type="InterPro" id="IPR010064">
    <property type="entry name" value="HK97-gp10_tail"/>
</dbReference>
<proteinExistence type="predicted"/>
<dbReference type="Pfam" id="PF04883">
    <property type="entry name" value="HK97-gp10_like"/>
    <property type="match status" value="1"/>
</dbReference>
<gene>
    <name evidence="1" type="ORF">LCGC14_1728360</name>
</gene>
<dbReference type="AlphaFoldDB" id="A0A0F9JQV1"/>
<comment type="caution">
    <text evidence="1">The sequence shown here is derived from an EMBL/GenBank/DDBJ whole genome shotgun (WGS) entry which is preliminary data.</text>
</comment>
<evidence type="ECO:0000313" key="1">
    <source>
        <dbReference type="EMBL" id="KKM07991.1"/>
    </source>
</evidence>